<dbReference type="Gene3D" id="3.40.50.1110">
    <property type="entry name" value="SGNH hydrolase"/>
    <property type="match status" value="1"/>
</dbReference>
<dbReference type="HOGENOM" id="CLU_524411_0_0_2"/>
<dbReference type="CDD" id="cd00229">
    <property type="entry name" value="SGNH_hydrolase"/>
    <property type="match status" value="1"/>
</dbReference>
<proteinExistence type="predicted"/>
<evidence type="ECO:0000313" key="4">
    <source>
        <dbReference type="Proteomes" id="UP000030944"/>
    </source>
</evidence>
<protein>
    <submittedName>
        <fullName evidence="2">GDSL-like protein</fullName>
    </submittedName>
</protein>
<reference evidence="3" key="3">
    <citation type="submission" date="2016-05" db="EMBL/GenBank/DDBJ databases">
        <authorList>
            <person name="Lavstsen T."/>
            <person name="Jespersen J.S."/>
        </authorList>
    </citation>
    <scope>NUCLEOTIDE SEQUENCE [LARGE SCALE GENOMIC DNA]</scope>
    <source>
        <strain evidence="3">U25</strain>
    </source>
</reference>
<sequence>MSVQVSYKKQSVLWISGLLIIFLVVELIANVWWITQLNCEFENNEIFEQMSDDKKHQLCVDLYEVKTIGTELIPNQKSQSISINSVGFRGEELSSETLENGYRIFMLGGSTMFGHGATSDQTTIPGYLEKIFLTSEEKYPIEIINAGVQGADSFTELNLLKTKITNLSPNMVIVYDGWNDLRAQHSVETISKNWESICKIGLQNNFDVVIMLQPIAGFGNKPLTNQELKYVETGTNYNEFPLINSLNEYENYAQNLVLLSSCTHVSDLRNIFDTNSDAIYWDQGHVSDKGNNIISKAIYNEISLLTPKILQSKNYENSEKNNIVLENNFLNILANYKTPIMFNSIFIMDSSFYAAPGSSDEISLQQNMPKSKKFTFETQSKIHDGEKIIINIEILIENDSKKILKIKTSDSNTESLIPNVTYFLKILNDDEIILSDFFYSEEDVLVLDISPNDSDSITILGDRQYDHNALIGSADPPILISGPVLQSDEDYQFMIGLRTLYEKSNWIFSLDDFYVEITS</sequence>
<gene>
    <name evidence="3" type="ORF">A7X95_01720</name>
    <name evidence="2" type="ORF">T478_0771</name>
</gene>
<dbReference type="EMBL" id="LXWN01000001">
    <property type="protein sequence ID" value="PTL88016.1"/>
    <property type="molecule type" value="Genomic_DNA"/>
</dbReference>
<keyword evidence="1" id="KW-0812">Transmembrane</keyword>
<dbReference type="SUPFAM" id="SSF52266">
    <property type="entry name" value="SGNH hydrolase"/>
    <property type="match status" value="1"/>
</dbReference>
<accession>A0A0A7V0T7</accession>
<dbReference type="KEGG" id="nbv:T478_0771"/>
<feature type="transmembrane region" description="Helical" evidence="1">
    <location>
        <begin position="12"/>
        <end position="34"/>
    </location>
</feature>
<dbReference type="PANTHER" id="PTHR30383">
    <property type="entry name" value="THIOESTERASE 1/PROTEASE 1/LYSOPHOSPHOLIPASE L1"/>
    <property type="match status" value="1"/>
</dbReference>
<evidence type="ECO:0000256" key="1">
    <source>
        <dbReference type="SAM" id="Phobius"/>
    </source>
</evidence>
<dbReference type="AlphaFoldDB" id="A0A0A7V0T7"/>
<reference evidence="5" key="2">
    <citation type="submission" date="2016-05" db="EMBL/GenBank/DDBJ databases">
        <authorList>
            <person name="Dupont C."/>
            <person name="Santoro A."/>
        </authorList>
    </citation>
    <scope>NUCLEOTIDE SEQUENCE [LARGE SCALE GENOMIC DNA]</scope>
    <source>
        <strain evidence="5">U25</strain>
    </source>
</reference>
<dbReference type="Proteomes" id="UP000030944">
    <property type="component" value="Chromosome"/>
</dbReference>
<reference evidence="2 4" key="1">
    <citation type="journal article" date="2015" name="Proc. Natl. Acad. Sci. U.S.A.">
        <title>Genomic and proteomic characterization of "Candidatus Nitrosopelagicus brevis": An ammonia-oxidizing archaeon from the open ocean.</title>
        <authorList>
            <person name="Santoro A.E."/>
            <person name="Dupont C.L."/>
            <person name="Richter R.A."/>
            <person name="Craig M.T."/>
            <person name="Carini P."/>
            <person name="McIlvin M.R."/>
            <person name="Yang Y."/>
            <person name="Orsi W.D."/>
            <person name="Moran D.M."/>
            <person name="Saito M.A."/>
        </authorList>
    </citation>
    <scope>NUCLEOTIDE SEQUENCE [LARGE SCALE GENOMIC DNA]</scope>
    <source>
        <strain evidence="2">CN25</strain>
        <strain evidence="4">V2</strain>
    </source>
</reference>
<dbReference type="EMBL" id="CP007026">
    <property type="protein sequence ID" value="AJA92644.1"/>
    <property type="molecule type" value="Genomic_DNA"/>
</dbReference>
<dbReference type="RefSeq" id="WP_048105370.1">
    <property type="nucleotide sequence ID" value="NZ_CP007026.1"/>
</dbReference>
<dbReference type="Proteomes" id="UP000241022">
    <property type="component" value="Unassembled WGS sequence"/>
</dbReference>
<evidence type="ECO:0000313" key="3">
    <source>
        <dbReference type="EMBL" id="PTL88016.1"/>
    </source>
</evidence>
<dbReference type="GeneID" id="24816661"/>
<evidence type="ECO:0000313" key="5">
    <source>
        <dbReference type="Proteomes" id="UP000241022"/>
    </source>
</evidence>
<dbReference type="InterPro" id="IPR036514">
    <property type="entry name" value="SGNH_hydro_sf"/>
</dbReference>
<keyword evidence="1" id="KW-0472">Membrane</keyword>
<dbReference type="GO" id="GO:0004622">
    <property type="term" value="F:phosphatidylcholine lysophospholipase activity"/>
    <property type="evidence" value="ECO:0007669"/>
    <property type="project" value="TreeGrafter"/>
</dbReference>
<keyword evidence="5" id="KW-1185">Reference proteome</keyword>
<organism evidence="2 4">
    <name type="scientific">Candidatus Nitrosopelagicus brevis</name>
    <dbReference type="NCBI Taxonomy" id="1410606"/>
    <lineage>
        <taxon>Archaea</taxon>
        <taxon>Nitrososphaerota</taxon>
    </lineage>
</organism>
<dbReference type="InterPro" id="IPR051532">
    <property type="entry name" value="Ester_Hydrolysis_Enzymes"/>
</dbReference>
<keyword evidence="1" id="KW-1133">Transmembrane helix</keyword>
<evidence type="ECO:0000313" key="2">
    <source>
        <dbReference type="EMBL" id="AJA92644.1"/>
    </source>
</evidence>
<reference evidence="3 5" key="4">
    <citation type="submission" date="2018-04" db="EMBL/GenBank/DDBJ databases">
        <title>Transcriptomics of ammonia oxidizing archaea.</title>
        <authorList>
            <person name="Carini P."/>
        </authorList>
    </citation>
    <scope>NUCLEOTIDE SEQUENCE [LARGE SCALE GENOMIC DNA]</scope>
    <source>
        <strain evidence="3 5">U25</strain>
    </source>
</reference>
<dbReference type="OrthoDB" id="12317at2157"/>
<name>A0A0A7V0T7_9ARCH</name>
<dbReference type="STRING" id="1410606.T478_0771"/>
<dbReference type="PANTHER" id="PTHR30383:SF5">
    <property type="entry name" value="SGNH HYDROLASE-TYPE ESTERASE DOMAIN-CONTAINING PROTEIN"/>
    <property type="match status" value="1"/>
</dbReference>